<sequence>MSSPTEIDPFLPIELERIIFQLCAQSLPVFTPQLMLVARRVKEWVEPFLYRVICIGLDSAAPGFPLFTPDTFTCMMTRKSPKFLRSAVRHFMVEDGSEYPVRELLNICTEIEDLWLPLQDGSYVPIIQVLPLRRLGIDFRQFLRLPLTCRALSGLTHLAFTDSLTETPGEYDAACAAFLALPKLTHLSFDGGIHSQFIRERIGQILESLPSLHVVVAFAYHIFDFTGNRRIATTDPRFVAFLRPDFSLDWHAGARGGADYWTDAENSVAKRRAGESDFFHFLCNSWLSWCSTMCTSVND</sequence>
<proteinExistence type="predicted"/>
<reference evidence="1 2" key="1">
    <citation type="journal article" date="2024" name="J Genomics">
        <title>Draft genome sequencing and assembly of Favolaschia claudopus CIRM-BRFM 2984 isolated from oak limbs.</title>
        <authorList>
            <person name="Navarro D."/>
            <person name="Drula E."/>
            <person name="Chaduli D."/>
            <person name="Cazenave R."/>
            <person name="Ahrendt S."/>
            <person name="Wang J."/>
            <person name="Lipzen A."/>
            <person name="Daum C."/>
            <person name="Barry K."/>
            <person name="Grigoriev I.V."/>
            <person name="Favel A."/>
            <person name="Rosso M.N."/>
            <person name="Martin F."/>
        </authorList>
    </citation>
    <scope>NUCLEOTIDE SEQUENCE [LARGE SCALE GENOMIC DNA]</scope>
    <source>
        <strain evidence="1 2">CIRM-BRFM 2984</strain>
    </source>
</reference>
<name>A0AAW0DLK3_9AGAR</name>
<protein>
    <submittedName>
        <fullName evidence="1">Uncharacterized protein</fullName>
    </submittedName>
</protein>
<dbReference type="EMBL" id="JAWWNJ010000007">
    <property type="protein sequence ID" value="KAK7051870.1"/>
    <property type="molecule type" value="Genomic_DNA"/>
</dbReference>
<keyword evidence="2" id="KW-1185">Reference proteome</keyword>
<accession>A0AAW0DLK3</accession>
<dbReference type="Proteomes" id="UP001362999">
    <property type="component" value="Unassembled WGS sequence"/>
</dbReference>
<evidence type="ECO:0000313" key="2">
    <source>
        <dbReference type="Proteomes" id="UP001362999"/>
    </source>
</evidence>
<dbReference type="AlphaFoldDB" id="A0AAW0DLK3"/>
<gene>
    <name evidence="1" type="ORF">R3P38DRAFT_2684516</name>
</gene>
<evidence type="ECO:0000313" key="1">
    <source>
        <dbReference type="EMBL" id="KAK7051870.1"/>
    </source>
</evidence>
<organism evidence="1 2">
    <name type="scientific">Favolaschia claudopus</name>
    <dbReference type="NCBI Taxonomy" id="2862362"/>
    <lineage>
        <taxon>Eukaryota</taxon>
        <taxon>Fungi</taxon>
        <taxon>Dikarya</taxon>
        <taxon>Basidiomycota</taxon>
        <taxon>Agaricomycotina</taxon>
        <taxon>Agaricomycetes</taxon>
        <taxon>Agaricomycetidae</taxon>
        <taxon>Agaricales</taxon>
        <taxon>Marasmiineae</taxon>
        <taxon>Mycenaceae</taxon>
        <taxon>Favolaschia</taxon>
    </lineage>
</organism>
<comment type="caution">
    <text evidence="1">The sequence shown here is derived from an EMBL/GenBank/DDBJ whole genome shotgun (WGS) entry which is preliminary data.</text>
</comment>